<dbReference type="Proteomes" id="UP001153076">
    <property type="component" value="Unassembled WGS sequence"/>
</dbReference>
<dbReference type="PANTHER" id="PTHR34052">
    <property type="entry name" value="GLYCINE-RICH PROTEIN-LIKE"/>
    <property type="match status" value="1"/>
</dbReference>
<keyword evidence="1" id="KW-0732">Signal</keyword>
<protein>
    <recommendedName>
        <fullName evidence="2">Phytocyanin domain-containing protein</fullName>
    </recommendedName>
</protein>
<keyword evidence="4" id="KW-1185">Reference proteome</keyword>
<feature type="signal peptide" evidence="1">
    <location>
        <begin position="1"/>
        <end position="33"/>
    </location>
</feature>
<sequence>MATESFNSYSTGVAIKVITVALLLASSLQGSMANSDTSMMRKMKMKMNHNMTKDGWGWGGPHWGLGPWPGYNSSHCPFSHGNRTRGPSRIVVGGSNNWNFGFNYTDWALKNGPFYLNNVLVFKYQPPVKGSPGHSVYLLPDFSSYLKCDLSRAKRIASPTQGGGKGFEFKLTKWRPHYFACGEHNDIHCNLGMMKFFVMPIFRY</sequence>
<dbReference type="PANTHER" id="PTHR34052:SF1">
    <property type="entry name" value="OS06G0216700 PROTEIN"/>
    <property type="match status" value="1"/>
</dbReference>
<dbReference type="InterPro" id="IPR008972">
    <property type="entry name" value="Cupredoxin"/>
</dbReference>
<dbReference type="OrthoDB" id="1839683at2759"/>
<reference evidence="3" key="1">
    <citation type="submission" date="2022-04" db="EMBL/GenBank/DDBJ databases">
        <title>Carnegiea gigantea Genome sequencing and assembly v2.</title>
        <authorList>
            <person name="Copetti D."/>
            <person name="Sanderson M.J."/>
            <person name="Burquez A."/>
            <person name="Wojciechowski M.F."/>
        </authorList>
    </citation>
    <scope>NUCLEOTIDE SEQUENCE</scope>
    <source>
        <strain evidence="3">SGP5-SGP5p</strain>
        <tissue evidence="3">Aerial part</tissue>
    </source>
</reference>
<dbReference type="AlphaFoldDB" id="A0A9Q1KWF0"/>
<evidence type="ECO:0000313" key="4">
    <source>
        <dbReference type="Proteomes" id="UP001153076"/>
    </source>
</evidence>
<dbReference type="GO" id="GO:0009055">
    <property type="term" value="F:electron transfer activity"/>
    <property type="evidence" value="ECO:0007669"/>
    <property type="project" value="InterPro"/>
</dbReference>
<dbReference type="EMBL" id="JAKOGI010000012">
    <property type="protein sequence ID" value="KAJ8450817.1"/>
    <property type="molecule type" value="Genomic_DNA"/>
</dbReference>
<dbReference type="InterPro" id="IPR003245">
    <property type="entry name" value="Phytocyanin_dom"/>
</dbReference>
<feature type="domain" description="Phytocyanin" evidence="2">
    <location>
        <begin position="88"/>
        <end position="202"/>
    </location>
</feature>
<dbReference type="PROSITE" id="PS51485">
    <property type="entry name" value="PHYTOCYANIN"/>
    <property type="match status" value="1"/>
</dbReference>
<accession>A0A9Q1KWF0</accession>
<feature type="chain" id="PRO_5040331976" description="Phytocyanin domain-containing protein" evidence="1">
    <location>
        <begin position="34"/>
        <end position="204"/>
    </location>
</feature>
<organism evidence="3 4">
    <name type="scientific">Carnegiea gigantea</name>
    <dbReference type="NCBI Taxonomy" id="171969"/>
    <lineage>
        <taxon>Eukaryota</taxon>
        <taxon>Viridiplantae</taxon>
        <taxon>Streptophyta</taxon>
        <taxon>Embryophyta</taxon>
        <taxon>Tracheophyta</taxon>
        <taxon>Spermatophyta</taxon>
        <taxon>Magnoliopsida</taxon>
        <taxon>eudicotyledons</taxon>
        <taxon>Gunneridae</taxon>
        <taxon>Pentapetalae</taxon>
        <taxon>Caryophyllales</taxon>
        <taxon>Cactineae</taxon>
        <taxon>Cactaceae</taxon>
        <taxon>Cactoideae</taxon>
        <taxon>Echinocereeae</taxon>
        <taxon>Carnegiea</taxon>
    </lineage>
</organism>
<evidence type="ECO:0000256" key="1">
    <source>
        <dbReference type="SAM" id="SignalP"/>
    </source>
</evidence>
<comment type="caution">
    <text evidence="3">The sequence shown here is derived from an EMBL/GenBank/DDBJ whole genome shotgun (WGS) entry which is preliminary data.</text>
</comment>
<dbReference type="SUPFAM" id="SSF49503">
    <property type="entry name" value="Cupredoxins"/>
    <property type="match status" value="1"/>
</dbReference>
<proteinExistence type="predicted"/>
<evidence type="ECO:0000259" key="2">
    <source>
        <dbReference type="PROSITE" id="PS51485"/>
    </source>
</evidence>
<gene>
    <name evidence="3" type="ORF">Cgig2_032442</name>
</gene>
<name>A0A9Q1KWF0_9CARY</name>
<dbReference type="Gene3D" id="2.60.40.420">
    <property type="entry name" value="Cupredoxins - blue copper proteins"/>
    <property type="match status" value="1"/>
</dbReference>
<evidence type="ECO:0000313" key="3">
    <source>
        <dbReference type="EMBL" id="KAJ8450817.1"/>
    </source>
</evidence>